<dbReference type="AlphaFoldDB" id="A0A392WBF6"/>
<proteinExistence type="predicted"/>
<evidence type="ECO:0000313" key="2">
    <source>
        <dbReference type="Proteomes" id="UP000265520"/>
    </source>
</evidence>
<protein>
    <submittedName>
        <fullName evidence="1">Uncharacterized protein</fullName>
    </submittedName>
</protein>
<dbReference type="Proteomes" id="UP000265520">
    <property type="component" value="Unassembled WGS sequence"/>
</dbReference>
<comment type="caution">
    <text evidence="1">The sequence shown here is derived from an EMBL/GenBank/DDBJ whole genome shotgun (WGS) entry which is preliminary data.</text>
</comment>
<evidence type="ECO:0000313" key="1">
    <source>
        <dbReference type="EMBL" id="MCI98008.1"/>
    </source>
</evidence>
<dbReference type="EMBL" id="LXQA011461367">
    <property type="protein sequence ID" value="MCI98008.1"/>
    <property type="molecule type" value="Genomic_DNA"/>
</dbReference>
<organism evidence="1 2">
    <name type="scientific">Trifolium medium</name>
    <dbReference type="NCBI Taxonomy" id="97028"/>
    <lineage>
        <taxon>Eukaryota</taxon>
        <taxon>Viridiplantae</taxon>
        <taxon>Streptophyta</taxon>
        <taxon>Embryophyta</taxon>
        <taxon>Tracheophyta</taxon>
        <taxon>Spermatophyta</taxon>
        <taxon>Magnoliopsida</taxon>
        <taxon>eudicotyledons</taxon>
        <taxon>Gunneridae</taxon>
        <taxon>Pentapetalae</taxon>
        <taxon>rosids</taxon>
        <taxon>fabids</taxon>
        <taxon>Fabales</taxon>
        <taxon>Fabaceae</taxon>
        <taxon>Papilionoideae</taxon>
        <taxon>50 kb inversion clade</taxon>
        <taxon>NPAAA clade</taxon>
        <taxon>Hologalegina</taxon>
        <taxon>IRL clade</taxon>
        <taxon>Trifolieae</taxon>
        <taxon>Trifolium</taxon>
    </lineage>
</organism>
<sequence length="19" mass="2257">FKFYIAFDSVTDWGVNLHP</sequence>
<accession>A0A392WBF6</accession>
<feature type="non-terminal residue" evidence="1">
    <location>
        <position position="1"/>
    </location>
</feature>
<reference evidence="1 2" key="1">
    <citation type="journal article" date="2018" name="Front. Plant Sci.">
        <title>Red Clover (Trifolium pratense) and Zigzag Clover (T. medium) - A Picture of Genomic Similarities and Differences.</title>
        <authorList>
            <person name="Dluhosova J."/>
            <person name="Istvanek J."/>
            <person name="Nedelnik J."/>
            <person name="Repkova J."/>
        </authorList>
    </citation>
    <scope>NUCLEOTIDE SEQUENCE [LARGE SCALE GENOMIC DNA]</scope>
    <source>
        <strain evidence="2">cv. 10/8</strain>
        <tissue evidence="1">Leaf</tissue>
    </source>
</reference>
<keyword evidence="2" id="KW-1185">Reference proteome</keyword>
<name>A0A392WBF6_9FABA</name>